<evidence type="ECO:0000313" key="3">
    <source>
        <dbReference type="Proteomes" id="UP000216052"/>
    </source>
</evidence>
<evidence type="ECO:0000259" key="1">
    <source>
        <dbReference type="Pfam" id="PF01208"/>
    </source>
</evidence>
<reference evidence="2" key="1">
    <citation type="submission" date="2024-05" db="EMBL/GenBank/DDBJ databases">
        <title>Isolation and characterization of Sporomusa carbonis sp. nov., a carboxydotrophic hydrogenogen in the genus of Sporomusa isolated from a charcoal burning pile.</title>
        <authorList>
            <person name="Boeer T."/>
            <person name="Rosenbaum F."/>
            <person name="Eysell L."/>
            <person name="Mueller V."/>
            <person name="Daniel R."/>
            <person name="Poehlein A."/>
        </authorList>
    </citation>
    <scope>NUCLEOTIDE SEQUENCE [LARGE SCALE GENOMIC DNA]</scope>
    <source>
        <strain evidence="2">DSM 3132</strain>
    </source>
</reference>
<dbReference type="RefSeq" id="WP_093792068.1">
    <property type="nucleotide sequence ID" value="NZ_CP155571.1"/>
</dbReference>
<dbReference type="SUPFAM" id="SSF51726">
    <property type="entry name" value="UROD/MetE-like"/>
    <property type="match status" value="1"/>
</dbReference>
<dbReference type="Proteomes" id="UP000216052">
    <property type="component" value="Chromosome"/>
</dbReference>
<feature type="domain" description="Uroporphyrinogen decarboxylase (URO-D)" evidence="1">
    <location>
        <begin position="182"/>
        <end position="368"/>
    </location>
</feature>
<dbReference type="InterPro" id="IPR052024">
    <property type="entry name" value="Methanogen_methyltrans"/>
</dbReference>
<dbReference type="PANTHER" id="PTHR47099:SF1">
    <property type="entry name" value="METHYLCOBAMIDE:COM METHYLTRANSFERASE MTBA"/>
    <property type="match status" value="1"/>
</dbReference>
<organism evidence="2 3">
    <name type="scientific">Sporomusa acidovorans (strain ATCC 49682 / DSM 3132 / Mol)</name>
    <dbReference type="NCBI Taxonomy" id="1123286"/>
    <lineage>
        <taxon>Bacteria</taxon>
        <taxon>Bacillati</taxon>
        <taxon>Bacillota</taxon>
        <taxon>Negativicutes</taxon>
        <taxon>Selenomonadales</taxon>
        <taxon>Sporomusaceae</taxon>
        <taxon>Sporomusa</taxon>
    </lineage>
</organism>
<dbReference type="PANTHER" id="PTHR47099">
    <property type="entry name" value="METHYLCOBAMIDE:COM METHYLTRANSFERASE MTBA"/>
    <property type="match status" value="1"/>
</dbReference>
<dbReference type="Gene3D" id="3.20.20.210">
    <property type="match status" value="1"/>
</dbReference>
<accession>A0ABZ3JAF7</accession>
<gene>
    <name evidence="2" type="ORF">SPACI_051910</name>
</gene>
<dbReference type="InterPro" id="IPR000257">
    <property type="entry name" value="Uroporphyrinogen_deCOase"/>
</dbReference>
<evidence type="ECO:0000313" key="2">
    <source>
        <dbReference type="EMBL" id="XFO75076.1"/>
    </source>
</evidence>
<dbReference type="Pfam" id="PF01208">
    <property type="entry name" value="URO-D"/>
    <property type="match status" value="1"/>
</dbReference>
<name>A0ABZ3JAF7_SPOA4</name>
<keyword evidence="3" id="KW-1185">Reference proteome</keyword>
<sequence>MKPAQDLLNEHINRLSTAVALEKPDRVPVVLGIDAFCAQHMGVTIADLVNDLDRSNELMLQSMQDLGDVDGTMLTVITAHVVGPAFLCNVKLPGRELGVNDLWQVDEVAAMTLEDYDTIINKGWNYFFNNFLQNRIPKAWGDFQHFFKSDFKKFEMKFVNAGILPFCSATATPPYDYFCFGRGLTNFTKDIFRHKDKVIAAADAAMVDILQNLRQQIRAAKPFSVFVGAPRSAGELVSPKMWNTFVWPYLKRIVETVVEEGSIAYLHLDGNWERDLAKFRELPKAKCIWGSDHATDIFKVKEVLGDHMCVFGDVPAALLTLGTPDEVYNYSTKLINEIGPAGFILAQACYMPANAKVENVKALVAAANGK</sequence>
<dbReference type="EMBL" id="CP155571">
    <property type="protein sequence ID" value="XFO75076.1"/>
    <property type="molecule type" value="Genomic_DNA"/>
</dbReference>
<proteinExistence type="predicted"/>
<dbReference type="InterPro" id="IPR038071">
    <property type="entry name" value="UROD/MetE-like_sf"/>
</dbReference>
<protein>
    <recommendedName>
        <fullName evidence="1">Uroporphyrinogen decarboxylase (URO-D) domain-containing protein</fullName>
    </recommendedName>
</protein>